<evidence type="ECO:0000313" key="2">
    <source>
        <dbReference type="EMBL" id="CAB1450600.1"/>
    </source>
</evidence>
<evidence type="ECO:0000313" key="3">
    <source>
        <dbReference type="Proteomes" id="UP001153269"/>
    </source>
</evidence>
<accession>A0A9N7Z451</accession>
<dbReference type="Proteomes" id="UP001153269">
    <property type="component" value="Unassembled WGS sequence"/>
</dbReference>
<proteinExistence type="predicted"/>
<keyword evidence="3" id="KW-1185">Reference proteome</keyword>
<sequence>MYSNAIQLNLWVVKWKTDAGRYARSLEALPASKSGASTLNFTHRQGFIQSSAPPNVAWNMQLDANSCCKESHCGAAEAASSSMTKDPISSGVRVHPASEARPIGPRSAECGPRWARASSVVEPLYCSICLKQHRDKERLRETTYEDRWRTVLKDAAPSTLNRGAVEKESESQSERARLFGVYRIKDERMETSANMEEVRGQLCSPCITFQEAPLALLVF</sequence>
<gene>
    <name evidence="2" type="ORF">PLEPLA_LOCUS38292</name>
</gene>
<dbReference type="EMBL" id="CADEAL010004060">
    <property type="protein sequence ID" value="CAB1450600.1"/>
    <property type="molecule type" value="Genomic_DNA"/>
</dbReference>
<organism evidence="2 3">
    <name type="scientific">Pleuronectes platessa</name>
    <name type="common">European plaice</name>
    <dbReference type="NCBI Taxonomy" id="8262"/>
    <lineage>
        <taxon>Eukaryota</taxon>
        <taxon>Metazoa</taxon>
        <taxon>Chordata</taxon>
        <taxon>Craniata</taxon>
        <taxon>Vertebrata</taxon>
        <taxon>Euteleostomi</taxon>
        <taxon>Actinopterygii</taxon>
        <taxon>Neopterygii</taxon>
        <taxon>Teleostei</taxon>
        <taxon>Neoteleostei</taxon>
        <taxon>Acanthomorphata</taxon>
        <taxon>Carangaria</taxon>
        <taxon>Pleuronectiformes</taxon>
        <taxon>Pleuronectoidei</taxon>
        <taxon>Pleuronectidae</taxon>
        <taxon>Pleuronectes</taxon>
    </lineage>
</organism>
<protein>
    <submittedName>
        <fullName evidence="2">Uncharacterized protein</fullName>
    </submittedName>
</protein>
<name>A0A9N7Z451_PLEPL</name>
<comment type="caution">
    <text evidence="2">The sequence shown here is derived from an EMBL/GenBank/DDBJ whole genome shotgun (WGS) entry which is preliminary data.</text>
</comment>
<dbReference type="AlphaFoldDB" id="A0A9N7Z451"/>
<reference evidence="2" key="1">
    <citation type="submission" date="2020-03" db="EMBL/GenBank/DDBJ databases">
        <authorList>
            <person name="Weist P."/>
        </authorList>
    </citation>
    <scope>NUCLEOTIDE SEQUENCE</scope>
</reference>
<evidence type="ECO:0000256" key="1">
    <source>
        <dbReference type="SAM" id="MobiDB-lite"/>
    </source>
</evidence>
<feature type="region of interest" description="Disordered" evidence="1">
    <location>
        <begin position="79"/>
        <end position="104"/>
    </location>
</feature>